<organism evidence="1">
    <name type="scientific">hydrothermal vent metagenome</name>
    <dbReference type="NCBI Taxonomy" id="652676"/>
    <lineage>
        <taxon>unclassified sequences</taxon>
        <taxon>metagenomes</taxon>
        <taxon>ecological metagenomes</taxon>
    </lineage>
</organism>
<dbReference type="AlphaFoldDB" id="A0A3B0VT66"/>
<proteinExistence type="predicted"/>
<evidence type="ECO:0000313" key="1">
    <source>
        <dbReference type="EMBL" id="VAW34604.1"/>
    </source>
</evidence>
<dbReference type="EMBL" id="UOEU01000540">
    <property type="protein sequence ID" value="VAW34604.1"/>
    <property type="molecule type" value="Genomic_DNA"/>
</dbReference>
<gene>
    <name evidence="1" type="ORF">MNBD_CHLOROFLEXI01-2260</name>
</gene>
<reference evidence="1" key="1">
    <citation type="submission" date="2018-06" db="EMBL/GenBank/DDBJ databases">
        <authorList>
            <person name="Zhirakovskaya E."/>
        </authorList>
    </citation>
    <scope>NUCLEOTIDE SEQUENCE</scope>
</reference>
<protein>
    <submittedName>
        <fullName evidence="1">Uncharacterized protein</fullName>
    </submittedName>
</protein>
<accession>A0A3B0VT66</accession>
<name>A0A3B0VT66_9ZZZZ</name>
<sequence>MRPKSGGGVRTGGEDAVAIGGKDSIVDSVCMTLDNSIRSLPPVLFPRSTWECPPERSAFTRRRASWKLIPRGAWNEGGRLEVQF</sequence>